<gene>
    <name evidence="2" type="ORF">EDD38_1371</name>
    <name evidence="1" type="ORF">EDD39_0722</name>
</gene>
<comment type="caution">
    <text evidence="2">The sequence shown here is derived from an EMBL/GenBank/DDBJ whole genome shotgun (WGS) entry which is preliminary data.</text>
</comment>
<protein>
    <submittedName>
        <fullName evidence="2">Uncharacterized protein</fullName>
    </submittedName>
</protein>
<dbReference type="Proteomes" id="UP000266906">
    <property type="component" value="Unassembled WGS sequence"/>
</dbReference>
<evidence type="ECO:0000313" key="1">
    <source>
        <dbReference type="EMBL" id="ROR42597.1"/>
    </source>
</evidence>
<organism evidence="2 3">
    <name type="scientific">Kitasatospora cineracea</name>
    <dbReference type="NCBI Taxonomy" id="88074"/>
    <lineage>
        <taxon>Bacteria</taxon>
        <taxon>Bacillati</taxon>
        <taxon>Actinomycetota</taxon>
        <taxon>Actinomycetes</taxon>
        <taxon>Kitasatosporales</taxon>
        <taxon>Streptomycetaceae</taxon>
        <taxon>Kitasatospora</taxon>
    </lineage>
</organism>
<accession>A0A8G1UES0</accession>
<dbReference type="EMBL" id="RJVJ01000001">
    <property type="protein sequence ID" value="ROR42597.1"/>
    <property type="molecule type" value="Genomic_DNA"/>
</dbReference>
<accession>A0A3N4RI85</accession>
<evidence type="ECO:0000313" key="3">
    <source>
        <dbReference type="Proteomes" id="UP000266906"/>
    </source>
</evidence>
<dbReference type="Proteomes" id="UP000267408">
    <property type="component" value="Unassembled WGS sequence"/>
</dbReference>
<dbReference type="OrthoDB" id="4326532at2"/>
<dbReference type="AlphaFoldDB" id="A0A3N4RI85"/>
<dbReference type="EMBL" id="RKQG01000001">
    <property type="protein sequence ID" value="RPE33092.1"/>
    <property type="molecule type" value="Genomic_DNA"/>
</dbReference>
<sequence>MVHLARPRLRSVPAVRREACGSQSGELRIVRPPGLPAVIRWQPAGGEPVDLLPPYRLDRVELRRSHRASLHGLTAGVRLVTAGWSPLFLVLPADLPALALAAASTRRRGPSGGPG</sequence>
<name>A0A3N4RI85_9ACTN</name>
<proteinExistence type="predicted"/>
<evidence type="ECO:0000313" key="4">
    <source>
        <dbReference type="Proteomes" id="UP000267408"/>
    </source>
</evidence>
<reference evidence="3 4" key="1">
    <citation type="submission" date="2018-11" db="EMBL/GenBank/DDBJ databases">
        <title>Sequencing the genomes of 1000 actinobacteria strains.</title>
        <authorList>
            <person name="Klenk H.-P."/>
        </authorList>
    </citation>
    <scope>NUCLEOTIDE SEQUENCE [LARGE SCALE GENOMIC DNA]</scope>
    <source>
        <strain evidence="1 4">DSM 44780</strain>
        <strain evidence="2 3">DSM 44781</strain>
    </source>
</reference>
<dbReference type="RefSeq" id="WP_123553337.1">
    <property type="nucleotide sequence ID" value="NZ_JBEYIY010000019.1"/>
</dbReference>
<keyword evidence="3" id="KW-1185">Reference proteome</keyword>
<evidence type="ECO:0000313" key="2">
    <source>
        <dbReference type="EMBL" id="RPE33092.1"/>
    </source>
</evidence>